<comment type="pathway">
    <text evidence="2 10">Glycan metabolism; pectin degradation; 2-dehydro-3-deoxy-D-gluconate from pectin: step 2/5.</text>
</comment>
<evidence type="ECO:0000256" key="5">
    <source>
        <dbReference type="ARBA" id="ARBA00022729"/>
    </source>
</evidence>
<comment type="similarity">
    <text evidence="3">Belongs to the polysaccharide lyase 1 family. Amb a subfamily.</text>
</comment>
<evidence type="ECO:0000256" key="10">
    <source>
        <dbReference type="RuleBase" id="RU361123"/>
    </source>
</evidence>
<dbReference type="GO" id="GO:0030570">
    <property type="term" value="F:pectate lyase activity"/>
    <property type="evidence" value="ECO:0007669"/>
    <property type="project" value="UniProtKB-EC"/>
</dbReference>
<evidence type="ECO:0000259" key="11">
    <source>
        <dbReference type="SMART" id="SM00656"/>
    </source>
</evidence>
<dbReference type="PRINTS" id="PR00807">
    <property type="entry name" value="AMBALLERGEN"/>
</dbReference>
<dbReference type="SUPFAM" id="SSF51126">
    <property type="entry name" value="Pectin lyase-like"/>
    <property type="match status" value="1"/>
</dbReference>
<dbReference type="InterPro" id="IPR018082">
    <property type="entry name" value="AmbAllergen"/>
</dbReference>
<dbReference type="GO" id="GO:0046872">
    <property type="term" value="F:metal ion binding"/>
    <property type="evidence" value="ECO:0007669"/>
    <property type="project" value="UniProtKB-KW"/>
</dbReference>
<dbReference type="AlphaFoldDB" id="A0AA38CXE5"/>
<feature type="signal peptide" evidence="10">
    <location>
        <begin position="1"/>
        <end position="23"/>
    </location>
</feature>
<evidence type="ECO:0000256" key="7">
    <source>
        <dbReference type="ARBA" id="ARBA00023157"/>
    </source>
</evidence>
<dbReference type="PANTHER" id="PTHR31683">
    <property type="entry name" value="PECTATE LYASE 18-RELATED"/>
    <property type="match status" value="1"/>
</dbReference>
<organism evidence="12 13">
    <name type="scientific">Taxus chinensis</name>
    <name type="common">Chinese yew</name>
    <name type="synonym">Taxus wallichiana var. chinensis</name>
    <dbReference type="NCBI Taxonomy" id="29808"/>
    <lineage>
        <taxon>Eukaryota</taxon>
        <taxon>Viridiplantae</taxon>
        <taxon>Streptophyta</taxon>
        <taxon>Embryophyta</taxon>
        <taxon>Tracheophyta</taxon>
        <taxon>Spermatophyta</taxon>
        <taxon>Pinopsida</taxon>
        <taxon>Pinidae</taxon>
        <taxon>Conifers II</taxon>
        <taxon>Cupressales</taxon>
        <taxon>Taxaceae</taxon>
        <taxon>Taxus</taxon>
    </lineage>
</organism>
<protein>
    <recommendedName>
        <fullName evidence="10">Pectate lyase</fullName>
        <ecNumber evidence="10">4.2.2.2</ecNumber>
    </recommendedName>
</protein>
<feature type="chain" id="PRO_5041485541" description="Pectate lyase" evidence="10">
    <location>
        <begin position="24"/>
        <end position="381"/>
    </location>
</feature>
<reference evidence="12 13" key="1">
    <citation type="journal article" date="2021" name="Nat. Plants">
        <title>The Taxus genome provides insights into paclitaxel biosynthesis.</title>
        <authorList>
            <person name="Xiong X."/>
            <person name="Gou J."/>
            <person name="Liao Q."/>
            <person name="Li Y."/>
            <person name="Zhou Q."/>
            <person name="Bi G."/>
            <person name="Li C."/>
            <person name="Du R."/>
            <person name="Wang X."/>
            <person name="Sun T."/>
            <person name="Guo L."/>
            <person name="Liang H."/>
            <person name="Lu P."/>
            <person name="Wu Y."/>
            <person name="Zhang Z."/>
            <person name="Ro D.K."/>
            <person name="Shang Y."/>
            <person name="Huang S."/>
            <person name="Yan J."/>
        </authorList>
    </citation>
    <scope>NUCLEOTIDE SEQUENCE [LARGE SCALE GENOMIC DNA]</scope>
    <source>
        <strain evidence="12">Ta-2019</strain>
    </source>
</reference>
<keyword evidence="5 10" id="KW-0732">Signal</keyword>
<evidence type="ECO:0000256" key="3">
    <source>
        <dbReference type="ARBA" id="ARBA00008800"/>
    </source>
</evidence>
<keyword evidence="9 10" id="KW-0456">Lyase</keyword>
<dbReference type="EMBL" id="JAHRHJ020000008">
    <property type="protein sequence ID" value="KAH9304069.1"/>
    <property type="molecule type" value="Genomic_DNA"/>
</dbReference>
<evidence type="ECO:0000256" key="9">
    <source>
        <dbReference type="ARBA" id="ARBA00023239"/>
    </source>
</evidence>
<gene>
    <name evidence="12" type="ORF">KI387_008473</name>
</gene>
<evidence type="ECO:0000313" key="13">
    <source>
        <dbReference type="Proteomes" id="UP000824469"/>
    </source>
</evidence>
<evidence type="ECO:0000256" key="6">
    <source>
        <dbReference type="ARBA" id="ARBA00022837"/>
    </source>
</evidence>
<keyword evidence="8" id="KW-0325">Glycoprotein</keyword>
<evidence type="ECO:0000256" key="8">
    <source>
        <dbReference type="ARBA" id="ARBA00023180"/>
    </source>
</evidence>
<comment type="catalytic activity">
    <reaction evidence="1 10">
        <text>Eliminative cleavage of (1-&gt;4)-alpha-D-galacturonan to give oligosaccharides with 4-deoxy-alpha-D-galact-4-enuronosyl groups at their non-reducing ends.</text>
        <dbReference type="EC" id="4.2.2.2"/>
    </reaction>
</comment>
<dbReference type="InterPro" id="IPR002022">
    <property type="entry name" value="Pec_lyase"/>
</dbReference>
<comment type="cofactor">
    <cofactor evidence="10">
        <name>Ca(2+)</name>
        <dbReference type="ChEBI" id="CHEBI:29108"/>
    </cofactor>
    <text evidence="10">Binds 1 Ca(2+) ion. Required for its activity.</text>
</comment>
<dbReference type="Pfam" id="PF00544">
    <property type="entry name" value="Pectate_lyase_4"/>
    <property type="match status" value="1"/>
</dbReference>
<name>A0AA38CXE5_TAXCH</name>
<dbReference type="Proteomes" id="UP000824469">
    <property type="component" value="Unassembled WGS sequence"/>
</dbReference>
<dbReference type="EC" id="4.2.2.2" evidence="10"/>
<evidence type="ECO:0000256" key="1">
    <source>
        <dbReference type="ARBA" id="ARBA00000695"/>
    </source>
</evidence>
<evidence type="ECO:0000256" key="2">
    <source>
        <dbReference type="ARBA" id="ARBA00005220"/>
    </source>
</evidence>
<dbReference type="InterPro" id="IPR012334">
    <property type="entry name" value="Pectin_lyas_fold"/>
</dbReference>
<keyword evidence="4 10" id="KW-0479">Metal-binding</keyword>
<evidence type="ECO:0000313" key="12">
    <source>
        <dbReference type="EMBL" id="KAH9304069.1"/>
    </source>
</evidence>
<proteinExistence type="inferred from homology"/>
<sequence>MAGIPTPVLAIVLFLLQYSLSYSEDDGFNCIDSCWSTDPHWAQNRMKMADCAVGFGRYAQGGKGGEIYTVTRDDDNPVHPLPGSLRYGASQNGPVWIVFARDMNITLRMPLFLTSYTTIDARGARVDIGDGFCIRVSNVSNVIIHGLTIHDCWESSSGYVMISQGRVENIYPQDGDGISIETARNVWIDHNSLYRCGDGLIDVTVGSTAITISNNHLFYHNEAMLLGNSDSNEADKKMRVTIVLNHFGPNIMQRMPRARLGYVHVVNNNYEPWGIYAIGGSEHPIILSEANRFVAPNDYTKKQVTEHKGCNESPKCDTWMWKSLGDNFFNGAYFKQSGRRNRFPFLLYNNIERFKVQSARIVPQLTKNAGAYVCSENQHCF</sequence>
<dbReference type="InterPro" id="IPR011050">
    <property type="entry name" value="Pectin_lyase_fold/virulence"/>
</dbReference>
<dbReference type="InterPro" id="IPR045032">
    <property type="entry name" value="PEL"/>
</dbReference>
<comment type="caution">
    <text evidence="12">The sequence shown here is derived from an EMBL/GenBank/DDBJ whole genome shotgun (WGS) entry which is preliminary data.</text>
</comment>
<keyword evidence="6 10" id="KW-0106">Calcium</keyword>
<feature type="domain" description="Pectate lyase" evidence="11">
    <location>
        <begin position="102"/>
        <end position="299"/>
    </location>
</feature>
<dbReference type="SMART" id="SM00656">
    <property type="entry name" value="Amb_all"/>
    <property type="match status" value="1"/>
</dbReference>
<dbReference type="Gene3D" id="2.160.20.10">
    <property type="entry name" value="Single-stranded right-handed beta-helix, Pectin lyase-like"/>
    <property type="match status" value="1"/>
</dbReference>
<evidence type="ECO:0000256" key="4">
    <source>
        <dbReference type="ARBA" id="ARBA00022723"/>
    </source>
</evidence>
<keyword evidence="13" id="KW-1185">Reference proteome</keyword>
<dbReference type="PANTHER" id="PTHR31683:SF80">
    <property type="entry name" value="PECTATE LYASE 16-RELATED"/>
    <property type="match status" value="1"/>
</dbReference>
<accession>A0AA38CXE5</accession>
<keyword evidence="7" id="KW-1015">Disulfide bond</keyword>